<evidence type="ECO:0000256" key="2">
    <source>
        <dbReference type="ARBA" id="ARBA00022553"/>
    </source>
</evidence>
<dbReference type="GO" id="GO:0005634">
    <property type="term" value="C:nucleus"/>
    <property type="evidence" value="ECO:0007669"/>
    <property type="project" value="UniProtKB-SubCell"/>
</dbReference>
<feature type="region of interest" description="Disordered" evidence="4">
    <location>
        <begin position="99"/>
        <end position="121"/>
    </location>
</feature>
<accession>A0A9P1MVB4</accession>
<feature type="region of interest" description="Disordered" evidence="4">
    <location>
        <begin position="570"/>
        <end position="597"/>
    </location>
</feature>
<feature type="region of interest" description="Disordered" evidence="4">
    <location>
        <begin position="52"/>
        <end position="84"/>
    </location>
</feature>
<feature type="region of interest" description="Disordered" evidence="4">
    <location>
        <begin position="684"/>
        <end position="724"/>
    </location>
</feature>
<gene>
    <name evidence="5" type="ORF">CAMP_LOCUS869</name>
</gene>
<dbReference type="PANTHER" id="PTHR14396:SF10">
    <property type="entry name" value="CLASPIN"/>
    <property type="match status" value="1"/>
</dbReference>
<feature type="compositionally biased region" description="Basic and acidic residues" evidence="4">
    <location>
        <begin position="152"/>
        <end position="162"/>
    </location>
</feature>
<organism evidence="5 6">
    <name type="scientific">Caenorhabditis angaria</name>
    <dbReference type="NCBI Taxonomy" id="860376"/>
    <lineage>
        <taxon>Eukaryota</taxon>
        <taxon>Metazoa</taxon>
        <taxon>Ecdysozoa</taxon>
        <taxon>Nematoda</taxon>
        <taxon>Chromadorea</taxon>
        <taxon>Rhabditida</taxon>
        <taxon>Rhabditina</taxon>
        <taxon>Rhabditomorpha</taxon>
        <taxon>Rhabditoidea</taxon>
        <taxon>Rhabditidae</taxon>
        <taxon>Peloderinae</taxon>
        <taxon>Caenorhabditis</taxon>
    </lineage>
</organism>
<dbReference type="EMBL" id="CANHGI010000001">
    <property type="protein sequence ID" value="CAI5438232.1"/>
    <property type="molecule type" value="Genomic_DNA"/>
</dbReference>
<feature type="compositionally biased region" description="Basic and acidic residues" evidence="4">
    <location>
        <begin position="99"/>
        <end position="111"/>
    </location>
</feature>
<dbReference type="GO" id="GO:0033314">
    <property type="term" value="P:mitotic DNA replication checkpoint signaling"/>
    <property type="evidence" value="ECO:0007669"/>
    <property type="project" value="TreeGrafter"/>
</dbReference>
<dbReference type="Proteomes" id="UP001152747">
    <property type="component" value="Unassembled WGS sequence"/>
</dbReference>
<feature type="compositionally biased region" description="Basic and acidic residues" evidence="4">
    <location>
        <begin position="688"/>
        <end position="697"/>
    </location>
</feature>
<feature type="compositionally biased region" description="Acidic residues" evidence="4">
    <location>
        <begin position="406"/>
        <end position="453"/>
    </location>
</feature>
<proteinExistence type="predicted"/>
<keyword evidence="6" id="KW-1185">Reference proteome</keyword>
<dbReference type="InterPro" id="IPR024146">
    <property type="entry name" value="Claspin"/>
</dbReference>
<sequence length="724" mass="82628">MEVVENNLSDSSVLAEANSSDSKEQLIEKENENASSEVKERRINRRIALAMARAQDSSPQTLSKLHKTSADKTIDLTNEDDDPTQKWFKKTFNVDEKAKKVEKRQTDEFQKPHTLPAHAPRSLSTSAMLKKKLAAGLAVKRMKGLEQRRQMYELDNQHLKPDSDEEDEYEEKTLKRKKKVVKPGDYDSEDDSDYDPTKGSGEDGEADDESHQQGNQIRYPADDEVSVNLLNDSFTYDVFKNVGHQHGPGSTISTLDGHIEKNGVLKLPNVEEMEAQIEKPSTLEDDFGDILSLCSGKFGATQFATQVPTSSMKCVEEEKPTPQVESLSPKHNDDEEEEEEEVIVPKSQKKQKRNMIDSDDEKNDEDKEKETENNIEDPSEVNSNEVIVEQTEIAITTTSRIVVSDESSDSENEEDEEENVEEELEEPEEEEEQEEKDEEDEEAPNFDDEDDEVAVFKRIEYQEYKTKSKKKNFFDDEASLSGDDVGSDNEDEDPENDYYEAEEGDADDLPDNDTIRKQNHRLMMKQENDKEQRALLKLQDRLLADGDLGGIETNRQFRFRLREETEAKIEGEMNILDGENVEQDEEEEGEEDETKKAERAQLLKFRIEKAEEIMVLDEPVGMNDPFARAAKLVKSTKINIEVVEGTEISKPVRRIEKPSLLKKTTLATTMQEVLIQTTSAAPKQMYVQKHESAENRNQKRQLQQTTPETSTAKRLKPSKLSILE</sequence>
<evidence type="ECO:0000256" key="3">
    <source>
        <dbReference type="ARBA" id="ARBA00023242"/>
    </source>
</evidence>
<feature type="compositionally biased region" description="Acidic residues" evidence="4">
    <location>
        <begin position="579"/>
        <end position="592"/>
    </location>
</feature>
<comment type="caution">
    <text evidence="5">The sequence shown here is derived from an EMBL/GenBank/DDBJ whole genome shotgun (WGS) entry which is preliminary data.</text>
</comment>
<feature type="compositionally biased region" description="Acidic residues" evidence="4">
    <location>
        <begin position="485"/>
        <end position="511"/>
    </location>
</feature>
<feature type="compositionally biased region" description="Polar residues" evidence="4">
    <location>
        <begin position="1"/>
        <end position="20"/>
    </location>
</feature>
<dbReference type="PANTHER" id="PTHR14396">
    <property type="entry name" value="CLASPIN"/>
    <property type="match status" value="1"/>
</dbReference>
<reference evidence="5" key="1">
    <citation type="submission" date="2022-11" db="EMBL/GenBank/DDBJ databases">
        <authorList>
            <person name="Kikuchi T."/>
        </authorList>
    </citation>
    <scope>NUCLEOTIDE SEQUENCE</scope>
    <source>
        <strain evidence="5">PS1010</strain>
    </source>
</reference>
<name>A0A9P1MVB4_9PELO</name>
<feature type="compositionally biased region" description="Basic and acidic residues" evidence="4">
    <location>
        <begin position="454"/>
        <end position="466"/>
    </location>
</feature>
<feature type="region of interest" description="Disordered" evidence="4">
    <location>
        <begin position="152"/>
        <end position="221"/>
    </location>
</feature>
<evidence type="ECO:0000256" key="1">
    <source>
        <dbReference type="ARBA" id="ARBA00004123"/>
    </source>
</evidence>
<feature type="region of interest" description="Disordered" evidence="4">
    <location>
        <begin position="1"/>
        <end position="40"/>
    </location>
</feature>
<feature type="compositionally biased region" description="Basic and acidic residues" evidence="4">
    <location>
        <begin position="21"/>
        <end position="40"/>
    </location>
</feature>
<evidence type="ECO:0000256" key="4">
    <source>
        <dbReference type="SAM" id="MobiDB-lite"/>
    </source>
</evidence>
<dbReference type="GO" id="GO:0007095">
    <property type="term" value="P:mitotic G2 DNA damage checkpoint signaling"/>
    <property type="evidence" value="ECO:0007669"/>
    <property type="project" value="TreeGrafter"/>
</dbReference>
<feature type="compositionally biased region" description="Polar residues" evidence="4">
    <location>
        <begin position="700"/>
        <end position="712"/>
    </location>
</feature>
<dbReference type="OrthoDB" id="5859781at2759"/>
<evidence type="ECO:0000313" key="6">
    <source>
        <dbReference type="Proteomes" id="UP001152747"/>
    </source>
</evidence>
<dbReference type="GO" id="GO:0010997">
    <property type="term" value="F:anaphase-promoting complex binding"/>
    <property type="evidence" value="ECO:0007669"/>
    <property type="project" value="TreeGrafter"/>
</dbReference>
<evidence type="ECO:0000313" key="5">
    <source>
        <dbReference type="EMBL" id="CAI5438232.1"/>
    </source>
</evidence>
<keyword evidence="3" id="KW-0539">Nucleus</keyword>
<comment type="subcellular location">
    <subcellularLocation>
        <location evidence="1">Nucleus</location>
    </subcellularLocation>
</comment>
<protein>
    <submittedName>
        <fullName evidence="5">Uncharacterized protein</fullName>
    </submittedName>
</protein>
<feature type="region of interest" description="Disordered" evidence="4">
    <location>
        <begin position="308"/>
        <end position="513"/>
    </location>
</feature>
<dbReference type="AlphaFoldDB" id="A0A9P1MVB4"/>
<keyword evidence="2" id="KW-0597">Phosphoprotein</keyword>